<dbReference type="Gene3D" id="1.20.120.450">
    <property type="entry name" value="dinb family like domain"/>
    <property type="match status" value="1"/>
</dbReference>
<dbReference type="Pfam" id="PF08608">
    <property type="entry name" value="Wyosine_form"/>
    <property type="match status" value="1"/>
</dbReference>
<dbReference type="NCBIfam" id="TIGR03083">
    <property type="entry name" value="maleylpyruvate isomerase family mycothiol-dependent enzyme"/>
    <property type="match status" value="1"/>
</dbReference>
<keyword evidence="4" id="KW-1185">Reference proteome</keyword>
<evidence type="ECO:0000259" key="1">
    <source>
        <dbReference type="Pfam" id="PF08608"/>
    </source>
</evidence>
<feature type="domain" description="Mycothiol-dependent maleylpyruvate isomerase metal-binding" evidence="2">
    <location>
        <begin position="13"/>
        <end position="147"/>
    </location>
</feature>
<dbReference type="InterPro" id="IPR024344">
    <property type="entry name" value="MDMPI_metal-binding"/>
</dbReference>
<accession>A0A919UDZ6</accession>
<dbReference type="SUPFAM" id="SSF109854">
    <property type="entry name" value="DinB/YfiT-like putative metalloenzymes"/>
    <property type="match status" value="1"/>
</dbReference>
<organism evidence="3 4">
    <name type="scientific">Dactylosporangium siamense</name>
    <dbReference type="NCBI Taxonomy" id="685454"/>
    <lineage>
        <taxon>Bacteria</taxon>
        <taxon>Bacillati</taxon>
        <taxon>Actinomycetota</taxon>
        <taxon>Actinomycetes</taxon>
        <taxon>Micromonosporales</taxon>
        <taxon>Micromonosporaceae</taxon>
        <taxon>Dactylosporangium</taxon>
    </lineage>
</organism>
<dbReference type="RefSeq" id="WP_239136174.1">
    <property type="nucleotide sequence ID" value="NZ_BAAAVW010000017.1"/>
</dbReference>
<dbReference type="Proteomes" id="UP000660611">
    <property type="component" value="Unassembled WGS sequence"/>
</dbReference>
<evidence type="ECO:0000259" key="2">
    <source>
        <dbReference type="Pfam" id="PF11716"/>
    </source>
</evidence>
<sequence length="267" mass="28620">MTDQPNPIPMLAADGADVDRLVADLDAAGWATPTPAPGWTVAHQIAHLTATFRLAGLAAARPEQFQALSATLGPDFNANVAAAMAQFLAAPPESLLQQWRTERATTEKALAAIPGDQIVPWLVRPMPASVLAAAGMMELFAHGQDIADGLGVRREYTDRIAVVVAFAERTWDFGYLGRGLEVPDVRLRFELTAPSGALWQHGPADSTQRVTGSAVDLCLLVTRRRHRDDLDLEASGEVADGWLDVAQAYRGPAGEGRRPGQFAAARR</sequence>
<reference evidence="3" key="1">
    <citation type="submission" date="2021-01" db="EMBL/GenBank/DDBJ databases">
        <title>Whole genome shotgun sequence of Dactylosporangium siamense NBRC 106093.</title>
        <authorList>
            <person name="Komaki H."/>
            <person name="Tamura T."/>
        </authorList>
    </citation>
    <scope>NUCLEOTIDE SEQUENCE</scope>
    <source>
        <strain evidence="3">NBRC 106093</strain>
    </source>
</reference>
<comment type="caution">
    <text evidence="3">The sequence shown here is derived from an EMBL/GenBank/DDBJ whole genome shotgun (WGS) entry which is preliminary data.</text>
</comment>
<proteinExistence type="predicted"/>
<feature type="domain" description="tRNA wybutosine-synthesis" evidence="1">
    <location>
        <begin position="188"/>
        <end position="230"/>
    </location>
</feature>
<dbReference type="InterPro" id="IPR013917">
    <property type="entry name" value="tRNA_wybutosine-synth"/>
</dbReference>
<dbReference type="Pfam" id="PF11716">
    <property type="entry name" value="MDMPI_N"/>
    <property type="match status" value="1"/>
</dbReference>
<dbReference type="InterPro" id="IPR017517">
    <property type="entry name" value="Maleyloyr_isom"/>
</dbReference>
<dbReference type="InterPro" id="IPR017518">
    <property type="entry name" value="CHP03084"/>
</dbReference>
<gene>
    <name evidence="3" type="ORF">Dsi01nite_051840</name>
</gene>
<dbReference type="GO" id="GO:0046872">
    <property type="term" value="F:metal ion binding"/>
    <property type="evidence" value="ECO:0007669"/>
    <property type="project" value="InterPro"/>
</dbReference>
<dbReference type="AlphaFoldDB" id="A0A919UDZ6"/>
<evidence type="ECO:0000313" key="4">
    <source>
        <dbReference type="Proteomes" id="UP000660611"/>
    </source>
</evidence>
<dbReference type="InterPro" id="IPR034660">
    <property type="entry name" value="DinB/YfiT-like"/>
</dbReference>
<dbReference type="EMBL" id="BONQ01000081">
    <property type="protein sequence ID" value="GIG47143.1"/>
    <property type="molecule type" value="Genomic_DNA"/>
</dbReference>
<evidence type="ECO:0000313" key="3">
    <source>
        <dbReference type="EMBL" id="GIG47143.1"/>
    </source>
</evidence>
<protein>
    <submittedName>
        <fullName evidence="3">Wyosine base formation</fullName>
    </submittedName>
</protein>
<dbReference type="NCBIfam" id="TIGR03084">
    <property type="entry name" value="TIGR03084 family metal-binding protein"/>
    <property type="match status" value="1"/>
</dbReference>
<name>A0A919UDZ6_9ACTN</name>